<evidence type="ECO:0000259" key="10">
    <source>
        <dbReference type="PROSITE" id="PS50893"/>
    </source>
</evidence>
<evidence type="ECO:0000256" key="3">
    <source>
        <dbReference type="ARBA" id="ARBA00022741"/>
    </source>
</evidence>
<keyword evidence="2 9" id="KW-0812">Transmembrane</keyword>
<dbReference type="InterPro" id="IPR039421">
    <property type="entry name" value="Type_1_exporter"/>
</dbReference>
<keyword evidence="6 9" id="KW-1133">Transmembrane helix</keyword>
<sequence>MKRRFLAPEIIQTSAMDCGPAALTSLLGGFGISASYGRLREVCQTDVDGTAIESLEDLAVRLGLEAAQVMVPVDYLFVREIDVFPAILVTRDPVGALHFVVAWRRVGTRIQIMDPGRGRVWVSEATLRTLTFVHRIPIPAETWRRWVESEEPQAAFNGEFARLGAPTEGARLLAVARADSTWRSYAVLDAALRMTRNLVAEGVIGRGAAASALLTHLFEETVPDVRDITQLDDERLLIPAQYWSAAPTGTAPNGVEQVMLAGAVLVRAFGVRASSRPPVLQDALEAALRATPEQRPLRHIGGMLRQDGVLAPAVVLACIVASAIGGAIEALLLRSMIDVGRHLGIIEQRLAGIGALAALFGILLLFDVAFAGGVSRIGRRLEARLRVAFLSKIPRLHDRYFQSRPASDMAHRCHTIHPVQELPLLGGRVLRAVMDLLVIGAGLVWIDSRNWLLVLLAISVSTSLPWLAYRRIAERDLRARSFDGALARFYLDGLLGLSAVRAHAAERSVRQQHARVTSEWARAAIDRIRASTTVDALQLAIGSSLAVLLVFAYLAHTPEPAAVLLVLYWTLTIPALGQDLARTVLLYPSMRSRLLRLVEPLEALEDRDEASSIRRQVPSDGPEPHVAICDVSVHAGGHTILRNVDVVIPRGAHVAIIGPSGSGKSSLVGLLLGWHRPASGSVVVDGLPLRGTHQTRVRNELAWVDPSVHVWNRTLLANLEYGATEHGRRGFGTVLEDADLLGLLERLPEGLQTSLGEGGALVAGGEGQRVRLGRAMMRVPKLVILDEAFRGLDRESRHTLMNRARRRWKDVTLLCATHDVTETREFDHVLVLENGRVREQGAPEDLLTRVDSRYRTMIEAEEKLHRTLWRDHAWRRVTIRDGQLAESEITPLERNEALT</sequence>
<dbReference type="RefSeq" id="WP_394838671.1">
    <property type="nucleotide sequence ID" value="NZ_CP089929.1"/>
</dbReference>
<evidence type="ECO:0000256" key="8">
    <source>
        <dbReference type="ARBA" id="ARBA00043264"/>
    </source>
</evidence>
<dbReference type="Proteomes" id="UP001374803">
    <property type="component" value="Chromosome"/>
</dbReference>
<dbReference type="InterPro" id="IPR003593">
    <property type="entry name" value="AAA+_ATPase"/>
</dbReference>
<dbReference type="InterPro" id="IPR005074">
    <property type="entry name" value="Peptidase_C39"/>
</dbReference>
<dbReference type="Gene3D" id="3.90.70.10">
    <property type="entry name" value="Cysteine proteinases"/>
    <property type="match status" value="1"/>
</dbReference>
<feature type="domain" description="ABC transmembrane type-1" evidence="11">
    <location>
        <begin position="313"/>
        <end position="555"/>
    </location>
</feature>
<dbReference type="SUPFAM" id="SSF90123">
    <property type="entry name" value="ABC transporter transmembrane region"/>
    <property type="match status" value="1"/>
</dbReference>
<dbReference type="Gene3D" id="3.40.50.300">
    <property type="entry name" value="P-loop containing nucleotide triphosphate hydrolases"/>
    <property type="match status" value="1"/>
</dbReference>
<dbReference type="PANTHER" id="PTHR24221:SF654">
    <property type="entry name" value="ATP-BINDING CASSETTE SUB-FAMILY B MEMBER 6"/>
    <property type="match status" value="1"/>
</dbReference>
<evidence type="ECO:0000256" key="1">
    <source>
        <dbReference type="ARBA" id="ARBA00004651"/>
    </source>
</evidence>
<evidence type="ECO:0000313" key="13">
    <source>
        <dbReference type="EMBL" id="WXB08998.1"/>
    </source>
</evidence>
<dbReference type="PROSITE" id="PS50990">
    <property type="entry name" value="PEPTIDASE_C39"/>
    <property type="match status" value="1"/>
</dbReference>
<comment type="subcellular location">
    <subcellularLocation>
        <location evidence="1">Cell membrane</location>
        <topology evidence="1">Multi-pass membrane protein</topology>
    </subcellularLocation>
</comment>
<evidence type="ECO:0000256" key="2">
    <source>
        <dbReference type="ARBA" id="ARBA00022692"/>
    </source>
</evidence>
<dbReference type="EMBL" id="CP089983">
    <property type="protein sequence ID" value="WXB08998.1"/>
    <property type="molecule type" value="Genomic_DNA"/>
</dbReference>
<evidence type="ECO:0000259" key="12">
    <source>
        <dbReference type="PROSITE" id="PS50990"/>
    </source>
</evidence>
<dbReference type="Pfam" id="PF00005">
    <property type="entry name" value="ABC_tran"/>
    <property type="match status" value="1"/>
</dbReference>
<keyword evidence="7 9" id="KW-0472">Membrane</keyword>
<dbReference type="Pfam" id="PF00664">
    <property type="entry name" value="ABC_membrane"/>
    <property type="match status" value="1"/>
</dbReference>
<keyword evidence="3" id="KW-0547">Nucleotide-binding</keyword>
<reference evidence="13" key="1">
    <citation type="submission" date="2021-12" db="EMBL/GenBank/DDBJ databases">
        <title>Discovery of the Pendulisporaceae a myxobacterial family with distinct sporulation behavior and unique specialized metabolism.</title>
        <authorList>
            <person name="Garcia R."/>
            <person name="Popoff A."/>
            <person name="Bader C.D."/>
            <person name="Loehr J."/>
            <person name="Walesch S."/>
            <person name="Walt C."/>
            <person name="Boldt J."/>
            <person name="Bunk B."/>
            <person name="Haeckl F.J.F.P.J."/>
            <person name="Gunesch A.P."/>
            <person name="Birkelbach J."/>
            <person name="Nuebel U."/>
            <person name="Pietschmann T."/>
            <person name="Bach T."/>
            <person name="Mueller R."/>
        </authorList>
    </citation>
    <scope>NUCLEOTIDE SEQUENCE</scope>
    <source>
        <strain evidence="13">MSr11367</strain>
    </source>
</reference>
<evidence type="ECO:0000256" key="4">
    <source>
        <dbReference type="ARBA" id="ARBA00022840"/>
    </source>
</evidence>
<feature type="domain" description="Peptidase C39" evidence="12">
    <location>
        <begin position="12"/>
        <end position="138"/>
    </location>
</feature>
<dbReference type="InterPro" id="IPR036640">
    <property type="entry name" value="ABC1_TM_sf"/>
</dbReference>
<dbReference type="GO" id="GO:0005524">
    <property type="term" value="F:ATP binding"/>
    <property type="evidence" value="ECO:0007669"/>
    <property type="project" value="UniProtKB-KW"/>
</dbReference>
<dbReference type="Pfam" id="PF03412">
    <property type="entry name" value="Peptidase_C39"/>
    <property type="match status" value="1"/>
</dbReference>
<evidence type="ECO:0000256" key="7">
    <source>
        <dbReference type="ARBA" id="ARBA00023136"/>
    </source>
</evidence>
<feature type="transmembrane region" description="Helical" evidence="9">
    <location>
        <begin position="353"/>
        <end position="374"/>
    </location>
</feature>
<evidence type="ECO:0000256" key="6">
    <source>
        <dbReference type="ARBA" id="ARBA00022989"/>
    </source>
</evidence>
<keyword evidence="4 13" id="KW-0067">ATP-binding</keyword>
<dbReference type="InterPro" id="IPR011527">
    <property type="entry name" value="ABC1_TM_dom"/>
</dbReference>
<dbReference type="PROSITE" id="PS50893">
    <property type="entry name" value="ABC_TRANSPORTER_2"/>
    <property type="match status" value="1"/>
</dbReference>
<gene>
    <name evidence="13" type="ORF">LVJ94_17410</name>
</gene>
<dbReference type="PROSITE" id="PS50929">
    <property type="entry name" value="ABC_TM1F"/>
    <property type="match status" value="1"/>
</dbReference>
<keyword evidence="5" id="KW-0653">Protein transport</keyword>
<keyword evidence="8" id="KW-0080">Bacteriocin transport</keyword>
<proteinExistence type="predicted"/>
<protein>
    <submittedName>
        <fullName evidence="13">ATP-binding cassette domain-containing protein</fullName>
    </submittedName>
</protein>
<dbReference type="SUPFAM" id="SSF52540">
    <property type="entry name" value="P-loop containing nucleoside triphosphate hydrolases"/>
    <property type="match status" value="1"/>
</dbReference>
<dbReference type="InterPro" id="IPR027417">
    <property type="entry name" value="P-loop_NTPase"/>
</dbReference>
<dbReference type="Gene3D" id="1.20.1560.10">
    <property type="entry name" value="ABC transporter type 1, transmembrane domain"/>
    <property type="match status" value="1"/>
</dbReference>
<name>A0ABZ2LGI1_9BACT</name>
<dbReference type="PANTHER" id="PTHR24221">
    <property type="entry name" value="ATP-BINDING CASSETTE SUB-FAMILY B"/>
    <property type="match status" value="1"/>
</dbReference>
<dbReference type="SMART" id="SM00382">
    <property type="entry name" value="AAA"/>
    <property type="match status" value="1"/>
</dbReference>
<evidence type="ECO:0000313" key="14">
    <source>
        <dbReference type="Proteomes" id="UP001374803"/>
    </source>
</evidence>
<keyword evidence="5" id="KW-0813">Transport</keyword>
<evidence type="ECO:0000256" key="9">
    <source>
        <dbReference type="SAM" id="Phobius"/>
    </source>
</evidence>
<evidence type="ECO:0000256" key="5">
    <source>
        <dbReference type="ARBA" id="ARBA00022927"/>
    </source>
</evidence>
<evidence type="ECO:0000259" key="11">
    <source>
        <dbReference type="PROSITE" id="PS50929"/>
    </source>
</evidence>
<keyword evidence="14" id="KW-1185">Reference proteome</keyword>
<feature type="transmembrane region" description="Helical" evidence="9">
    <location>
        <begin position="308"/>
        <end position="333"/>
    </location>
</feature>
<feature type="domain" description="ABC transporter" evidence="10">
    <location>
        <begin position="626"/>
        <end position="859"/>
    </location>
</feature>
<dbReference type="InterPro" id="IPR003439">
    <property type="entry name" value="ABC_transporter-like_ATP-bd"/>
</dbReference>
<organism evidence="13 14">
    <name type="scientific">Pendulispora rubella</name>
    <dbReference type="NCBI Taxonomy" id="2741070"/>
    <lineage>
        <taxon>Bacteria</taxon>
        <taxon>Pseudomonadati</taxon>
        <taxon>Myxococcota</taxon>
        <taxon>Myxococcia</taxon>
        <taxon>Myxococcales</taxon>
        <taxon>Sorangiineae</taxon>
        <taxon>Pendulisporaceae</taxon>
        <taxon>Pendulispora</taxon>
    </lineage>
</organism>
<accession>A0ABZ2LGI1</accession>